<accession>A0A9X5VFL1</accession>
<sequence length="263" mass="28350">MVQSLKENKNLKNALDAMKNTPIPVAVRTVDTGIGVKIPYVESSTVGEVAGKFLKASTAAKDDAYQLAKGTGNREAEVPPAFKQEEFASTYESRFKQTLAETNSNVVFEGVRGESLCTLKPPPDPTLQKILNEAGINGIEYKNGVPDFSPVAKAQLEIDYMLGGKGAKGNTARDYNFKQANERLAAQLNNSPELANQFGMEAGGITTKDIEKYRVKNKLTWHELNDGVTIQLVPTEINAKFGHLGGVGEINAGAFEPGGFANK</sequence>
<evidence type="ECO:0000313" key="1">
    <source>
        <dbReference type="EMBL" id="OJS97668.1"/>
    </source>
</evidence>
<dbReference type="Pfam" id="PF12639">
    <property type="entry name" value="Colicin-DNase"/>
    <property type="match status" value="1"/>
</dbReference>
<evidence type="ECO:0000313" key="2">
    <source>
        <dbReference type="Proteomes" id="UP000184161"/>
    </source>
</evidence>
<dbReference type="AlphaFoldDB" id="A0A9X5VFL1"/>
<organism evidence="1 2">
    <name type="scientific">Bacillus cereus</name>
    <dbReference type="NCBI Taxonomy" id="1396"/>
    <lineage>
        <taxon>Bacteria</taxon>
        <taxon>Bacillati</taxon>
        <taxon>Bacillota</taxon>
        <taxon>Bacilli</taxon>
        <taxon>Bacillales</taxon>
        <taxon>Bacillaceae</taxon>
        <taxon>Bacillus</taxon>
        <taxon>Bacillus cereus group</taxon>
    </lineage>
</organism>
<proteinExistence type="predicted"/>
<gene>
    <name evidence="1" type="ORF">BKK64_01045</name>
</gene>
<dbReference type="EMBL" id="MLYK01000002">
    <property type="protein sequence ID" value="OJS97668.1"/>
    <property type="molecule type" value="Genomic_DNA"/>
</dbReference>
<protein>
    <submittedName>
        <fullName evidence="1">Uncharacterized protein</fullName>
    </submittedName>
</protein>
<comment type="caution">
    <text evidence="1">The sequence shown here is derived from an EMBL/GenBank/DDBJ whole genome shotgun (WGS) entry which is preliminary data.</text>
</comment>
<dbReference type="RefSeq" id="WP_072769957.1">
    <property type="nucleotide sequence ID" value="NZ_AP024504.2"/>
</dbReference>
<name>A0A9X5VFL1_BACCE</name>
<reference evidence="1 2" key="1">
    <citation type="submission" date="2016-10" db="EMBL/GenBank/DDBJ databases">
        <title>Draft Genome Sequence of one Bacillus cereus strain isolated from pooled breast milk.</title>
        <authorList>
            <person name="Woudstra C."/>
            <person name="Chamoin A."/>
            <person name="Gentil S."/>
            <person name="Rambeloson T."/>
            <person name="Delannoye S."/>
            <person name="Heinnekine J.A."/>
            <person name="Herbin S."/>
            <person name="Fach P."/>
        </authorList>
    </citation>
    <scope>NUCLEOTIDE SEQUENCE [LARGE SCALE GENOMIC DNA]</scope>
    <source>
        <strain evidence="1 2">16SBCL1279</strain>
    </source>
</reference>
<dbReference type="Proteomes" id="UP000184161">
    <property type="component" value="Unassembled WGS sequence"/>
</dbReference>